<evidence type="ECO:0000313" key="3">
    <source>
        <dbReference type="Proteomes" id="UP000266673"/>
    </source>
</evidence>
<evidence type="ECO:0000313" key="2">
    <source>
        <dbReference type="EMBL" id="RIB29577.1"/>
    </source>
</evidence>
<dbReference type="Proteomes" id="UP000266673">
    <property type="component" value="Unassembled WGS sequence"/>
</dbReference>
<dbReference type="AlphaFoldDB" id="A0A397W7P3"/>
<sequence>MKTFWMKKKNNFKFAGKIKRKRRNNFKSRKDEYNDESQREEREEQPVIIRTFREQRLMEYIRNLESRLFDKTREVFNLEEQLREKDQIILNLEQMTLKGNPTCLKTIRQKFNKRRRASDQREQREEQPVIVRTFREQRLLEYIHNLEARLFERTRQVIHLEEQIRDRFS</sequence>
<dbReference type="EMBL" id="QKWP01000035">
    <property type="protein sequence ID" value="RIB29577.1"/>
    <property type="molecule type" value="Genomic_DNA"/>
</dbReference>
<comment type="caution">
    <text evidence="2">The sequence shown here is derived from an EMBL/GenBank/DDBJ whole genome shotgun (WGS) entry which is preliminary data.</text>
</comment>
<protein>
    <submittedName>
        <fullName evidence="2">Uncharacterized protein</fullName>
    </submittedName>
</protein>
<feature type="compositionally biased region" description="Basic residues" evidence="1">
    <location>
        <begin position="17"/>
        <end position="27"/>
    </location>
</feature>
<feature type="compositionally biased region" description="Basic and acidic residues" evidence="1">
    <location>
        <begin position="28"/>
        <end position="40"/>
    </location>
</feature>
<evidence type="ECO:0000256" key="1">
    <source>
        <dbReference type="SAM" id="MobiDB-lite"/>
    </source>
</evidence>
<keyword evidence="3" id="KW-1185">Reference proteome</keyword>
<proteinExistence type="predicted"/>
<reference evidence="2 3" key="1">
    <citation type="submission" date="2018-06" db="EMBL/GenBank/DDBJ databases">
        <title>Comparative genomics reveals the genomic features of Rhizophagus irregularis, R. cerebriforme, R. diaphanum and Gigaspora rosea, and their symbiotic lifestyle signature.</title>
        <authorList>
            <person name="Morin E."/>
            <person name="San Clemente H."/>
            <person name="Chen E.C.H."/>
            <person name="De La Providencia I."/>
            <person name="Hainaut M."/>
            <person name="Kuo A."/>
            <person name="Kohler A."/>
            <person name="Murat C."/>
            <person name="Tang N."/>
            <person name="Roy S."/>
            <person name="Loubradou J."/>
            <person name="Henrissat B."/>
            <person name="Grigoriev I.V."/>
            <person name="Corradi N."/>
            <person name="Roux C."/>
            <person name="Martin F.M."/>
        </authorList>
    </citation>
    <scope>NUCLEOTIDE SEQUENCE [LARGE SCALE GENOMIC DNA]</scope>
    <source>
        <strain evidence="2 3">DAOM 194757</strain>
    </source>
</reference>
<gene>
    <name evidence="2" type="ORF">C2G38_2155078</name>
</gene>
<accession>A0A397W7P3</accession>
<organism evidence="2 3">
    <name type="scientific">Gigaspora rosea</name>
    <dbReference type="NCBI Taxonomy" id="44941"/>
    <lineage>
        <taxon>Eukaryota</taxon>
        <taxon>Fungi</taxon>
        <taxon>Fungi incertae sedis</taxon>
        <taxon>Mucoromycota</taxon>
        <taxon>Glomeromycotina</taxon>
        <taxon>Glomeromycetes</taxon>
        <taxon>Diversisporales</taxon>
        <taxon>Gigasporaceae</taxon>
        <taxon>Gigaspora</taxon>
    </lineage>
</organism>
<name>A0A397W7P3_9GLOM</name>
<feature type="region of interest" description="Disordered" evidence="1">
    <location>
        <begin position="17"/>
        <end position="40"/>
    </location>
</feature>